<dbReference type="OrthoDB" id="581140at2"/>
<accession>A0A1M6MKP0</accession>
<dbReference type="RefSeq" id="WP_072995225.1">
    <property type="nucleotide sequence ID" value="NZ_FQYU01000010.1"/>
</dbReference>
<gene>
    <name evidence="1" type="ORF">SAMN04488513_11035</name>
</gene>
<dbReference type="PANTHER" id="PTHR37489:SF1">
    <property type="entry name" value="DUF3500 DOMAIN-CONTAINING PROTEIN"/>
    <property type="match status" value="1"/>
</dbReference>
<sequence>MKRKLIALLVIIQSFVFNDINAQDLHRLAIGFLETLGPELREKTLYELSSEEREMFYYTPVYRKGSTLKEYTDEQKTAALALLRASISSEAYRKTQEIMELENILLVLENNPKMPDGTAKRDPLNYHFWIFGNPAQDQFWGWRFEGHHISLNFVASEGRLVSSTPFFLGSNPARVLEGEHKGHEILKKETDLGYAMVNSLTPEQLKVARFSDTAPADMFTSNHTDIAPLNHSGIKYSALLPEQQQAFKNLLQLYLDHYEAKFSKEFKKKIKKQGLDELTFAWAGSLERGEGHYYSIQGPSLLIEYDNTQNNNNHVHTVVRDLENDFGKDVLKEHYAHDHH</sequence>
<dbReference type="InterPro" id="IPR021889">
    <property type="entry name" value="DUF3500"/>
</dbReference>
<reference evidence="2" key="1">
    <citation type="submission" date="2016-11" db="EMBL/GenBank/DDBJ databases">
        <authorList>
            <person name="Varghese N."/>
            <person name="Submissions S."/>
        </authorList>
    </citation>
    <scope>NUCLEOTIDE SEQUENCE [LARGE SCALE GENOMIC DNA]</scope>
    <source>
        <strain evidence="2">DSM 19858</strain>
    </source>
</reference>
<organism evidence="1 2">
    <name type="scientific">Pseudozobellia thermophila</name>
    <dbReference type="NCBI Taxonomy" id="192903"/>
    <lineage>
        <taxon>Bacteria</taxon>
        <taxon>Pseudomonadati</taxon>
        <taxon>Bacteroidota</taxon>
        <taxon>Flavobacteriia</taxon>
        <taxon>Flavobacteriales</taxon>
        <taxon>Flavobacteriaceae</taxon>
        <taxon>Pseudozobellia</taxon>
    </lineage>
</organism>
<proteinExistence type="predicted"/>
<evidence type="ECO:0008006" key="3">
    <source>
        <dbReference type="Google" id="ProtNLM"/>
    </source>
</evidence>
<dbReference type="AlphaFoldDB" id="A0A1M6MKP0"/>
<evidence type="ECO:0000313" key="1">
    <source>
        <dbReference type="EMBL" id="SHJ84038.1"/>
    </source>
</evidence>
<dbReference type="EMBL" id="FQYU01000010">
    <property type="protein sequence ID" value="SHJ84038.1"/>
    <property type="molecule type" value="Genomic_DNA"/>
</dbReference>
<dbReference type="STRING" id="192903.SAMN04488513_11035"/>
<dbReference type="PANTHER" id="PTHR37489">
    <property type="entry name" value="DUF3500 DOMAIN-CONTAINING PROTEIN"/>
    <property type="match status" value="1"/>
</dbReference>
<evidence type="ECO:0000313" key="2">
    <source>
        <dbReference type="Proteomes" id="UP000184543"/>
    </source>
</evidence>
<keyword evidence="2" id="KW-1185">Reference proteome</keyword>
<dbReference type="Pfam" id="PF12006">
    <property type="entry name" value="DUF3500"/>
    <property type="match status" value="1"/>
</dbReference>
<protein>
    <recommendedName>
        <fullName evidence="3">DUF3500 domain-containing protein</fullName>
    </recommendedName>
</protein>
<name>A0A1M6MKP0_9FLAO</name>
<dbReference type="Proteomes" id="UP000184543">
    <property type="component" value="Unassembled WGS sequence"/>
</dbReference>